<dbReference type="SUPFAM" id="SSF117281">
    <property type="entry name" value="Kelch motif"/>
    <property type="match status" value="1"/>
</dbReference>
<keyword evidence="2" id="KW-1185">Reference proteome</keyword>
<dbReference type="Proteomes" id="UP000035681">
    <property type="component" value="Unplaced"/>
</dbReference>
<dbReference type="WBParaSite" id="SSTP_0000108800.1">
    <property type="protein sequence ID" value="SSTP_0000108800.1"/>
    <property type="gene ID" value="SSTP_0000108800"/>
</dbReference>
<dbReference type="InterPro" id="IPR006652">
    <property type="entry name" value="Kelch_1"/>
</dbReference>
<name>A0A0K0DV21_STRER</name>
<sequence>MVNILFGGGCIEAGEKECLKTTTIFNTDTFDFEENSPFTIPRRGSQFHILENDLFVIGGCEGYRQHLDSIEKYNNKKWNILNDIKLPNKNSCFTSINVNKTSVIIFGGFNGLECLNDVSQIVNQNNQMKVNKLPNLSTRLKNSTSCYKENQSTDPLLFGGWDEGRTLKTIFEYNLEKQKLFMDGLMCVPLEGHTITKISYKKVAIIIGGYDGICVLNSIFLYNFEEKSMKKLNVCLKIPRENHCTIYDDEKKLLFIANGWNGFKALNSIEIFEVISQEPWLIPRNEIFSPIEGNKLCTIMF</sequence>
<dbReference type="Gene3D" id="2.120.10.80">
    <property type="entry name" value="Kelch-type beta propeller"/>
    <property type="match status" value="2"/>
</dbReference>
<evidence type="ECO:0000313" key="2">
    <source>
        <dbReference type="Proteomes" id="UP000035681"/>
    </source>
</evidence>
<dbReference type="WBParaSite" id="TCONS_00008553.p1">
    <property type="protein sequence ID" value="TCONS_00008553.p1"/>
    <property type="gene ID" value="XLOC_006487"/>
</dbReference>
<dbReference type="PANTHER" id="PTHR23244">
    <property type="entry name" value="KELCH REPEAT DOMAIN"/>
    <property type="match status" value="1"/>
</dbReference>
<keyword evidence="1" id="KW-0880">Kelch repeat</keyword>
<accession>A0A0K0DV21</accession>
<dbReference type="InterPro" id="IPR015915">
    <property type="entry name" value="Kelch-typ_b-propeller"/>
</dbReference>
<organism evidence="3">
    <name type="scientific">Strongyloides stercoralis</name>
    <name type="common">Threadworm</name>
    <dbReference type="NCBI Taxonomy" id="6248"/>
    <lineage>
        <taxon>Eukaryota</taxon>
        <taxon>Metazoa</taxon>
        <taxon>Ecdysozoa</taxon>
        <taxon>Nematoda</taxon>
        <taxon>Chromadorea</taxon>
        <taxon>Rhabditida</taxon>
        <taxon>Tylenchina</taxon>
        <taxon>Panagrolaimomorpha</taxon>
        <taxon>Strongyloidoidea</taxon>
        <taxon>Strongyloididae</taxon>
        <taxon>Strongyloides</taxon>
    </lineage>
</organism>
<reference evidence="3" key="1">
    <citation type="submission" date="2015-08" db="UniProtKB">
        <authorList>
            <consortium name="WormBaseParasite"/>
        </authorList>
    </citation>
    <scope>IDENTIFICATION</scope>
</reference>
<dbReference type="Pfam" id="PF01344">
    <property type="entry name" value="Kelch_1"/>
    <property type="match status" value="1"/>
</dbReference>
<proteinExistence type="predicted"/>
<evidence type="ECO:0000313" key="4">
    <source>
        <dbReference type="WBParaSite" id="TCONS_00008553.p1"/>
    </source>
</evidence>
<evidence type="ECO:0000313" key="3">
    <source>
        <dbReference type="WBParaSite" id="SSTP_0000108800.1"/>
    </source>
</evidence>
<evidence type="ECO:0000256" key="1">
    <source>
        <dbReference type="ARBA" id="ARBA00022441"/>
    </source>
</evidence>
<protein>
    <submittedName>
        <fullName evidence="4">Kelch repeat protein</fullName>
    </submittedName>
</protein>
<dbReference type="AlphaFoldDB" id="A0A0K0DV21"/>